<dbReference type="AlphaFoldDB" id="A0A4R4WAD8"/>
<keyword evidence="2" id="KW-1185">Reference proteome</keyword>
<gene>
    <name evidence="1" type="ORF">E1292_01910</name>
</gene>
<name>A0A4R4WAD8_9ACTN</name>
<dbReference type="Pfam" id="PF08922">
    <property type="entry name" value="DUF1905"/>
    <property type="match status" value="1"/>
</dbReference>
<reference evidence="1 2" key="1">
    <citation type="submission" date="2019-03" db="EMBL/GenBank/DDBJ databases">
        <title>Draft genome sequences of novel Actinobacteria.</title>
        <authorList>
            <person name="Sahin N."/>
            <person name="Ay H."/>
            <person name="Saygin H."/>
        </authorList>
    </citation>
    <scope>NUCLEOTIDE SEQUENCE [LARGE SCALE GENOMIC DNA]</scope>
    <source>
        <strain evidence="1 2">KC310</strain>
    </source>
</reference>
<dbReference type="EMBL" id="SMKO01000003">
    <property type="protein sequence ID" value="TDD12225.1"/>
    <property type="molecule type" value="Genomic_DNA"/>
</dbReference>
<comment type="caution">
    <text evidence="1">The sequence shown here is derived from an EMBL/GenBank/DDBJ whole genome shotgun (WGS) entry which is preliminary data.</text>
</comment>
<evidence type="ECO:0000313" key="1">
    <source>
        <dbReference type="EMBL" id="TDD12225.1"/>
    </source>
</evidence>
<sequence>MRFRTTIELGGKTATGFEVPAEVVEKLGAGRRPAVTVTIGSHSYRSTVATMGGRFMLPLSAENRQGAGLSAGDEAEVDIELDTAPRQVSVPADLAEALGRAPEAKAFFESLSYSRQRRYVLLVEGAKKPETRQRRVADTVARLADGVA</sequence>
<proteinExistence type="predicted"/>
<accession>A0A4R4WAD8</accession>
<protein>
    <submittedName>
        <fullName evidence="1">DUF1905 domain-containing protein</fullName>
    </submittedName>
</protein>
<dbReference type="Gene3D" id="2.40.30.100">
    <property type="entry name" value="AF2212/PG0164-like"/>
    <property type="match status" value="1"/>
</dbReference>
<dbReference type="Proteomes" id="UP000295258">
    <property type="component" value="Unassembled WGS sequence"/>
</dbReference>
<dbReference type="SUPFAM" id="SSF141694">
    <property type="entry name" value="AF2212/PG0164-like"/>
    <property type="match status" value="1"/>
</dbReference>
<organism evidence="1 2">
    <name type="scientific">Nonomuraea deserti</name>
    <dbReference type="NCBI Taxonomy" id="1848322"/>
    <lineage>
        <taxon>Bacteria</taxon>
        <taxon>Bacillati</taxon>
        <taxon>Actinomycetota</taxon>
        <taxon>Actinomycetes</taxon>
        <taxon>Streptosporangiales</taxon>
        <taxon>Streptosporangiaceae</taxon>
        <taxon>Nonomuraea</taxon>
    </lineage>
</organism>
<dbReference type="InterPro" id="IPR015018">
    <property type="entry name" value="DUF1905"/>
</dbReference>
<dbReference type="RefSeq" id="WP_132591352.1">
    <property type="nucleotide sequence ID" value="NZ_SMKO01000003.1"/>
</dbReference>
<dbReference type="InterPro" id="IPR037079">
    <property type="entry name" value="AF2212/PG0164-like_sf"/>
</dbReference>
<dbReference type="Pfam" id="PF13376">
    <property type="entry name" value="OmdA"/>
    <property type="match status" value="1"/>
</dbReference>
<evidence type="ECO:0000313" key="2">
    <source>
        <dbReference type="Proteomes" id="UP000295258"/>
    </source>
</evidence>